<dbReference type="Proteomes" id="UP000018208">
    <property type="component" value="Unassembled WGS sequence"/>
</dbReference>
<protein>
    <submittedName>
        <fullName evidence="2">Transmembrane domain-containing protein</fullName>
    </submittedName>
</protein>
<gene>
    <name evidence="2" type="ORF">SS50377_26038</name>
</gene>
<feature type="transmembrane region" description="Helical" evidence="1">
    <location>
        <begin position="169"/>
        <end position="188"/>
    </location>
</feature>
<feature type="transmembrane region" description="Helical" evidence="1">
    <location>
        <begin position="200"/>
        <end position="221"/>
    </location>
</feature>
<feature type="transmembrane region" description="Helical" evidence="1">
    <location>
        <begin position="233"/>
        <end position="255"/>
    </location>
</feature>
<keyword evidence="1" id="KW-1133">Transmembrane helix</keyword>
<comment type="caution">
    <text evidence="2">The sequence shown here is derived from an EMBL/GenBank/DDBJ whole genome shotgun (WGS) entry which is preliminary data.</text>
</comment>
<keyword evidence="1" id="KW-0472">Membrane</keyword>
<feature type="transmembrane region" description="Helical" evidence="1">
    <location>
        <begin position="134"/>
        <end position="157"/>
    </location>
</feature>
<reference evidence="2 3" key="1">
    <citation type="journal article" date="2014" name="PLoS Genet.">
        <title>The Genome of Spironucleus salmonicida Highlights a Fish Pathogen Adapted to Fluctuating Environments.</title>
        <authorList>
            <person name="Xu F."/>
            <person name="Jerlstrom-Hultqvist J."/>
            <person name="Einarsson E."/>
            <person name="Astvaldsson A."/>
            <person name="Svard S.G."/>
            <person name="Andersson J.O."/>
        </authorList>
    </citation>
    <scope>NUCLEOTIDE SEQUENCE [LARGE SCALE GENOMIC DNA]</scope>
    <source>
        <strain evidence="2 3">ATCC 50377</strain>
    </source>
</reference>
<accession>A0A9P8LPR4</accession>
<organism evidence="2 3">
    <name type="scientific">Spironucleus salmonicida</name>
    <dbReference type="NCBI Taxonomy" id="348837"/>
    <lineage>
        <taxon>Eukaryota</taxon>
        <taxon>Metamonada</taxon>
        <taxon>Diplomonadida</taxon>
        <taxon>Hexamitidae</taxon>
        <taxon>Hexamitinae</taxon>
        <taxon>Spironucleus</taxon>
    </lineage>
</organism>
<evidence type="ECO:0000313" key="2">
    <source>
        <dbReference type="EMBL" id="KAH0571842.1"/>
    </source>
</evidence>
<dbReference type="AlphaFoldDB" id="A0A9P8LPR4"/>
<dbReference type="RefSeq" id="XP_067762615.1">
    <property type="nucleotide sequence ID" value="XM_067909859.1"/>
</dbReference>
<name>A0A9P8LPR4_9EUKA</name>
<feature type="transmembrane region" description="Helical" evidence="1">
    <location>
        <begin position="16"/>
        <end position="42"/>
    </location>
</feature>
<feature type="transmembrane region" description="Helical" evidence="1">
    <location>
        <begin position="317"/>
        <end position="338"/>
    </location>
</feature>
<proteinExistence type="predicted"/>
<sequence length="436" mass="49494">MDTFIQNKSKSKPIRLMVGCLAVILDVIICMILGVAMIFFYFLLLGLSKRNMLLYAPSIATEVAVHQVFFYPCVTGYPKIKEWCSRHSHLIVFSTYFSILVVTATVSIFVQSFIFDCVFYTRVDAAGQVLFTLLPYGAFIGTHQVITFVVITSHTVLANFHFLKEMDPFAAGVCAEIWTWGIWGVWIGRALSPVSNLAQIAGYMQWIPIVNLMGHGIFRNADFSGFRSDMSKFGILFVGIQVPVALCTLIGWLFHRYVIFRSLPNVGANPQLVGHSVWGMAALSWLPFQITGNRLAPIFYDEFCLTPLRKNRWLRMFVWMLIFIVLATPLLIAFYVYFQQILYNILIVNVLKCTDYQGGALTTDLSDWPTRPAYFLGFGVGIAYAVWFDTLHISRDSKNHEQHNIDNSSVSGRDLEQGGLECTQSQMSFHKQHMQQ</sequence>
<evidence type="ECO:0000313" key="3">
    <source>
        <dbReference type="Proteomes" id="UP000018208"/>
    </source>
</evidence>
<feature type="transmembrane region" description="Helical" evidence="1">
    <location>
        <begin position="373"/>
        <end position="391"/>
    </location>
</feature>
<keyword evidence="1 2" id="KW-0812">Transmembrane</keyword>
<dbReference type="EMBL" id="AUWU02000006">
    <property type="protein sequence ID" value="KAH0571842.1"/>
    <property type="molecule type" value="Genomic_DNA"/>
</dbReference>
<evidence type="ECO:0000256" key="1">
    <source>
        <dbReference type="SAM" id="Phobius"/>
    </source>
</evidence>
<dbReference type="KEGG" id="ssao:94300061"/>
<dbReference type="GeneID" id="94300061"/>
<feature type="transmembrane region" description="Helical" evidence="1">
    <location>
        <begin position="90"/>
        <end position="114"/>
    </location>
</feature>
<keyword evidence="3" id="KW-1185">Reference proteome</keyword>